<dbReference type="InterPro" id="IPR037459">
    <property type="entry name" value="RhgT-like"/>
</dbReference>
<gene>
    <name evidence="2" type="ORF">SCUCBS95973_006415</name>
</gene>
<dbReference type="PANTHER" id="PTHR43695">
    <property type="entry name" value="PUTATIVE (AFU_ORTHOLOGUE AFUA_2G17250)-RELATED"/>
    <property type="match status" value="1"/>
</dbReference>
<accession>A0ABP0C732</accession>
<evidence type="ECO:0000259" key="1">
    <source>
        <dbReference type="Pfam" id="PF13472"/>
    </source>
</evidence>
<dbReference type="Proteomes" id="UP001642405">
    <property type="component" value="Unassembled WGS sequence"/>
</dbReference>
<sequence>MRTKTPAFFLAGDSTTARVSIDGGGWGDGFLAIARRGGAEGRNFAVNGTTTVTFVTHGHWAELLETVQQHRDTHSVIVTIQFGHNDQKPTANISPGQFVANLEALIGQVRAAGGTPVLVSSLCRRNWTTSETSAEKEKENEGRIVRDLLDVTVGMKEAARRAQCHLVDLNQASMDYCACIGPAKAHSYNLYPYDTTHLNAEGGVVFGVLMAQLLCWQFPELGQYVQPDADVVRAINEGVYIWPDTGNGGQEAAAES</sequence>
<dbReference type="SUPFAM" id="SSF52266">
    <property type="entry name" value="SGNH hydrolase"/>
    <property type="match status" value="1"/>
</dbReference>
<protein>
    <recommendedName>
        <fullName evidence="1">SGNH hydrolase-type esterase domain-containing protein</fullName>
    </recommendedName>
</protein>
<keyword evidence="3" id="KW-1185">Reference proteome</keyword>
<reference evidence="2 3" key="1">
    <citation type="submission" date="2024-01" db="EMBL/GenBank/DDBJ databases">
        <authorList>
            <person name="Allen C."/>
            <person name="Tagirdzhanova G."/>
        </authorList>
    </citation>
    <scope>NUCLEOTIDE SEQUENCE [LARGE SCALE GENOMIC DNA]</scope>
</reference>
<dbReference type="Gene3D" id="3.40.50.1110">
    <property type="entry name" value="SGNH hydrolase"/>
    <property type="match status" value="1"/>
</dbReference>
<organism evidence="2 3">
    <name type="scientific">Sporothrix curviconia</name>
    <dbReference type="NCBI Taxonomy" id="1260050"/>
    <lineage>
        <taxon>Eukaryota</taxon>
        <taxon>Fungi</taxon>
        <taxon>Dikarya</taxon>
        <taxon>Ascomycota</taxon>
        <taxon>Pezizomycotina</taxon>
        <taxon>Sordariomycetes</taxon>
        <taxon>Sordariomycetidae</taxon>
        <taxon>Ophiostomatales</taxon>
        <taxon>Ophiostomataceae</taxon>
        <taxon>Sporothrix</taxon>
    </lineage>
</organism>
<dbReference type="EMBL" id="CAWUHB010000038">
    <property type="protein sequence ID" value="CAK7227069.1"/>
    <property type="molecule type" value="Genomic_DNA"/>
</dbReference>
<evidence type="ECO:0000313" key="2">
    <source>
        <dbReference type="EMBL" id="CAK7227069.1"/>
    </source>
</evidence>
<evidence type="ECO:0000313" key="3">
    <source>
        <dbReference type="Proteomes" id="UP001642405"/>
    </source>
</evidence>
<proteinExistence type="predicted"/>
<dbReference type="Pfam" id="PF13472">
    <property type="entry name" value="Lipase_GDSL_2"/>
    <property type="match status" value="1"/>
</dbReference>
<dbReference type="InterPro" id="IPR036514">
    <property type="entry name" value="SGNH_hydro_sf"/>
</dbReference>
<comment type="caution">
    <text evidence="2">The sequence shown here is derived from an EMBL/GenBank/DDBJ whole genome shotgun (WGS) entry which is preliminary data.</text>
</comment>
<dbReference type="PANTHER" id="PTHR43695:SF2">
    <property type="entry name" value="PUTATIVE (AFU_ORTHOLOGUE AFUA_2G17250)-RELATED"/>
    <property type="match status" value="1"/>
</dbReference>
<name>A0ABP0C732_9PEZI</name>
<feature type="domain" description="SGNH hydrolase-type esterase" evidence="1">
    <location>
        <begin position="11"/>
        <end position="202"/>
    </location>
</feature>
<dbReference type="InterPro" id="IPR013830">
    <property type="entry name" value="SGNH_hydro"/>
</dbReference>